<protein>
    <submittedName>
        <fullName evidence="1">Uncharacterized protein</fullName>
    </submittedName>
</protein>
<reference evidence="1" key="7">
    <citation type="journal article" date="2005" name="Science">
        <title>The Transcriptional Landscape of the Mammalian Genome.</title>
        <authorList>
            <consortium name="The FANTOM Consortium"/>
            <consortium name="Riken Genome Exploration Research Group and Genome Science Group (Genome Network Project Core Group)"/>
        </authorList>
    </citation>
    <scope>NUCLEOTIDE SEQUENCE</scope>
    <source>
        <strain evidence="1">C57BL/6J</strain>
        <tissue evidence="1">Testis</tissue>
    </source>
</reference>
<name>Q9CUH1_MOUSE</name>
<reference evidence="1" key="1">
    <citation type="journal article" date="1999" name="Methods Enzymol.">
        <title>High-efficiency full-length cDNA cloning.</title>
        <authorList>
            <person name="Carninci P."/>
            <person name="Hayashizaki Y."/>
        </authorList>
    </citation>
    <scope>NUCLEOTIDE SEQUENCE</scope>
    <source>
        <strain evidence="1">C57BL/6J</strain>
        <tissue evidence="1">Testis</tissue>
    </source>
</reference>
<proteinExistence type="evidence at transcript level"/>
<organism evidence="1">
    <name type="scientific">Mus musculus</name>
    <name type="common">Mouse</name>
    <dbReference type="NCBI Taxonomy" id="10090"/>
    <lineage>
        <taxon>Eukaryota</taxon>
        <taxon>Metazoa</taxon>
        <taxon>Chordata</taxon>
        <taxon>Craniata</taxon>
        <taxon>Vertebrata</taxon>
        <taxon>Euteleostomi</taxon>
        <taxon>Mammalia</taxon>
        <taxon>Eutheria</taxon>
        <taxon>Euarchontoglires</taxon>
        <taxon>Glires</taxon>
        <taxon>Rodentia</taxon>
        <taxon>Myomorpha</taxon>
        <taxon>Muroidea</taxon>
        <taxon>Muridae</taxon>
        <taxon>Murinae</taxon>
        <taxon>Mus</taxon>
        <taxon>Mus</taxon>
    </lineage>
</organism>
<feature type="non-terminal residue" evidence="1">
    <location>
        <position position="1"/>
    </location>
</feature>
<dbReference type="AGR" id="MGI:1922496"/>
<gene>
    <name evidence="2" type="primary">4930553M12Rik</name>
</gene>
<dbReference type="MGI" id="MGI:1922496">
    <property type="gene designation" value="4930553M12Rik"/>
</dbReference>
<reference evidence="1" key="5">
    <citation type="journal article" date="2001" name="Nature">
        <title>Functional annotation of a full-length mouse cDNA collection.</title>
        <authorList>
            <consortium name="The RIKEN Genome Exploration Research Group Phase II Team and the FANTOM Consortium"/>
        </authorList>
    </citation>
    <scope>NUCLEOTIDE SEQUENCE</scope>
    <source>
        <strain evidence="1">C57BL/6J</strain>
        <tissue evidence="1">Testis</tissue>
    </source>
</reference>
<dbReference type="EMBL" id="AK016108">
    <property type="protein sequence ID" value="BAB30117.1"/>
    <property type="molecule type" value="mRNA"/>
</dbReference>
<dbReference type="RNAct" id="Q9CUH1">
    <property type="molecule type" value="protein"/>
</dbReference>
<dbReference type="HOGENOM" id="CLU_1614633_0_0_1"/>
<reference evidence="1" key="6">
    <citation type="journal article" date="2002" name="Nature">
        <title>Analysis of the mouse transcriptome based on functional annotation of 60,770 full-length cDNAs.</title>
        <authorList>
            <consortium name="The FANTOM Consortium and the RIKEN Genome Exploration Research Group Phase I and II Team"/>
        </authorList>
    </citation>
    <scope>NUCLEOTIDE SEQUENCE</scope>
    <source>
        <strain evidence="1">C57BL/6J</strain>
        <tissue evidence="1">Testis</tissue>
    </source>
</reference>
<dbReference type="AlphaFoldDB" id="Q9CUH1"/>
<evidence type="ECO:0000313" key="2">
    <source>
        <dbReference type="MGI" id="MGI:1922496"/>
    </source>
</evidence>
<sequence>HLTNKHIPLSAVARNFRFFPVVFHFSKKLRVTRKAKHLCGWAAHGDRKTLRQGNKRILWARKLVERKGTRAAPVPVGAYWSAPWESPYAGACTSLTAQGSLCQRNGVFSSFQSLTQAFTRFQLQQAERPVTLSRQTLWYSETAQFVEDSLERIYRKDTKITFRGH</sequence>
<reference evidence="1" key="8">
    <citation type="journal article" date="2005" name="Science">
        <title>Antisense Transcription in the Mammalian Transcriptome.</title>
        <authorList>
            <consortium name="RIKEN Genome Exploration Research Group and Genome Science Group (Genome Network Project Core Group) and the FANTOM Consortium"/>
        </authorList>
    </citation>
    <scope>NUCLEOTIDE SEQUENCE</scope>
    <source>
        <strain evidence="1">C57BL/6J</strain>
        <tissue evidence="1">Testis</tissue>
    </source>
</reference>
<evidence type="ECO:0000313" key="1">
    <source>
        <dbReference type="EMBL" id="BAB30117.1"/>
    </source>
</evidence>
<reference evidence="1" key="2">
    <citation type="journal article" date="2000" name="Genome Res.">
        <title>Normalization and subtraction of cap-trapper-selected cDNAs to prepare full-length cDNA libraries for rapid discovery of new genes.</title>
        <authorList>
            <person name="Carninci P."/>
            <person name="Shibata Y."/>
            <person name="Hayatsu N."/>
            <person name="Sugahara Y."/>
            <person name="Shibata K."/>
            <person name="Itoh M."/>
            <person name="Konno H."/>
            <person name="Okazaki Y."/>
            <person name="Muramatsu M."/>
            <person name="Hayashizaki Y."/>
        </authorList>
    </citation>
    <scope>NUCLEOTIDE SEQUENCE</scope>
    <source>
        <strain evidence="1">C57BL/6J</strain>
        <tissue evidence="1">Testis</tissue>
    </source>
</reference>
<reference evidence="1" key="4">
    <citation type="submission" date="2000-07" db="EMBL/GenBank/DDBJ databases">
        <authorList>
            <person name="Adachi J."/>
            <person name="Aizawa K."/>
            <person name="Akahira S."/>
            <person name="Akimura T."/>
            <person name="Arai A."/>
            <person name="Aono H."/>
            <person name="Arakawa T."/>
            <person name="Bono H."/>
            <person name="Carninci P."/>
            <person name="Fukuda S."/>
            <person name="Fukunishi Y."/>
            <person name="Furuno M."/>
            <person name="Hanagaki T."/>
            <person name="Hara A."/>
            <person name="Hayatsu N."/>
            <person name="Hiramoto K."/>
            <person name="Hiraoka T."/>
            <person name="Hori F."/>
            <person name="Imotani K."/>
            <person name="Ishii Y."/>
            <person name="Itoh M."/>
            <person name="Izawa M."/>
            <person name="Kasukawa T."/>
            <person name="Kato H."/>
            <person name="Kawai J."/>
            <person name="Kojima Y."/>
            <person name="Konno H."/>
            <person name="Kouda M."/>
            <person name="Koya S."/>
            <person name="Kurihara C."/>
            <person name="Matsuyama T."/>
            <person name="Miyazaki A."/>
            <person name="Nishi K."/>
            <person name="Nomura K."/>
            <person name="Numazaki R."/>
            <person name="Ohno M."/>
            <person name="Okazaki Y."/>
            <person name="Okido T."/>
            <person name="Owa C."/>
            <person name="Saito H."/>
            <person name="Saito R."/>
            <person name="Sakai C."/>
            <person name="Sakai K."/>
            <person name="Sano H."/>
            <person name="Sasaki D."/>
            <person name="Shibata K."/>
            <person name="Shibata Y."/>
            <person name="Shinagawa A."/>
            <person name="Shiraki T."/>
            <person name="Sogabe Y."/>
            <person name="Suzuki H."/>
            <person name="Tagami M."/>
            <person name="Tagawa A."/>
            <person name="Takahashi F."/>
            <person name="Tanaka T."/>
            <person name="Tejima Y."/>
            <person name="Toya T."/>
            <person name="Yamamura T."/>
            <person name="Yasunishi A."/>
            <person name="Yoshida K."/>
            <person name="Yoshino M."/>
            <person name="Muramatsu M."/>
            <person name="Hayashizaki Y."/>
        </authorList>
    </citation>
    <scope>NUCLEOTIDE SEQUENCE</scope>
    <source>
        <strain evidence="1">C57BL/6J</strain>
        <tissue evidence="1">Testis</tissue>
    </source>
</reference>
<reference evidence="1" key="3">
    <citation type="journal article" date="2000" name="Genome Res.">
        <title>RIKEN integrated sequence analysis (RISA) system--384-format sequencing pipeline with 384 multicapillary sequencer.</title>
        <authorList>
            <person name="Shibata K."/>
            <person name="Itoh M."/>
            <person name="Aizawa K."/>
            <person name="Nagaoka S."/>
            <person name="Sasaki N."/>
            <person name="Carninci P."/>
            <person name="Konno H."/>
            <person name="Akiyama J."/>
            <person name="Nishi K."/>
            <person name="Kitsunai T."/>
            <person name="Tashiro H."/>
            <person name="Itoh M."/>
            <person name="Sumi N."/>
            <person name="Ishii Y."/>
            <person name="Nakamura S."/>
            <person name="Hazama M."/>
            <person name="Nishine T."/>
            <person name="Harada A."/>
            <person name="Yamamoto R."/>
            <person name="Matsumoto H."/>
            <person name="Sakaguchi S."/>
            <person name="Ikegami T."/>
            <person name="Kashiwagi K."/>
            <person name="Fujiwake S."/>
            <person name="Inoue K."/>
            <person name="Togawa Y."/>
            <person name="Izawa M."/>
            <person name="Ohara E."/>
            <person name="Watahiki M."/>
            <person name="Yoneda Y."/>
            <person name="Ishikawa T."/>
            <person name="Ozawa K."/>
            <person name="Tanaka T."/>
            <person name="Matsuura S."/>
            <person name="Kawai J."/>
            <person name="Okazaki Y."/>
            <person name="Muramatsu M."/>
            <person name="Inoue Y."/>
            <person name="Kira A."/>
            <person name="Hayashizaki Y."/>
        </authorList>
    </citation>
    <scope>NUCLEOTIDE SEQUENCE</scope>
    <source>
        <strain evidence="1">C57BL/6J</strain>
        <tissue evidence="1">Testis</tissue>
    </source>
</reference>
<accession>Q9CUH1</accession>